<organism evidence="1 2">
    <name type="scientific">Malassezia vespertilionis</name>
    <dbReference type="NCBI Taxonomy" id="2020962"/>
    <lineage>
        <taxon>Eukaryota</taxon>
        <taxon>Fungi</taxon>
        <taxon>Dikarya</taxon>
        <taxon>Basidiomycota</taxon>
        <taxon>Ustilaginomycotina</taxon>
        <taxon>Malasseziomycetes</taxon>
        <taxon>Malasseziales</taxon>
        <taxon>Malasseziaceae</taxon>
        <taxon>Malassezia</taxon>
    </lineage>
</organism>
<name>A0A2N1J7Z0_9BASI</name>
<proteinExistence type="predicted"/>
<dbReference type="SFLD" id="SFLDG01129">
    <property type="entry name" value="C1.5:_HAD__Beta-PGM__Phosphata"/>
    <property type="match status" value="1"/>
</dbReference>
<dbReference type="InterPro" id="IPR006439">
    <property type="entry name" value="HAD-SF_hydro_IA"/>
</dbReference>
<protein>
    <submittedName>
        <fullName evidence="1">Uncharacterized protein</fullName>
    </submittedName>
</protein>
<sequence length="230" mass="25154">MPVEIEVDVILFDMDGTLIDSTPAVNATWVEFAHEFDLDLDDVLHNAHGKRTVENITHYIPSLTEEQVQSAVVRFETRVLEIAEENLRTSKETGVASGTIVPMPGAKQLLSERAFSMAEVGPIPHVFITSDDCTHGKPDPEPYLKGAERSNAAIATCIVVEDAPPGVLSGKRGGARVLGLETTHDGKRMWECGATWLAQDLSKVHARWDGDHLFVLLDAAPAPQYCGKRM</sequence>
<dbReference type="EMBL" id="KZ454994">
    <property type="protein sequence ID" value="PKI82659.1"/>
    <property type="molecule type" value="Genomic_DNA"/>
</dbReference>
<dbReference type="InterPro" id="IPR023198">
    <property type="entry name" value="PGP-like_dom2"/>
</dbReference>
<dbReference type="STRING" id="2020962.A0A2N1J7Z0"/>
<dbReference type="GO" id="GO:0050308">
    <property type="term" value="F:sugar-phosphatase activity"/>
    <property type="evidence" value="ECO:0007669"/>
    <property type="project" value="TreeGrafter"/>
</dbReference>
<gene>
    <name evidence="1" type="ORF">MVES_003468</name>
</gene>
<evidence type="ECO:0000313" key="2">
    <source>
        <dbReference type="Proteomes" id="UP000232875"/>
    </source>
</evidence>
<dbReference type="InterPro" id="IPR023214">
    <property type="entry name" value="HAD_sf"/>
</dbReference>
<dbReference type="InterPro" id="IPR051806">
    <property type="entry name" value="HAD-like_SPP"/>
</dbReference>
<dbReference type="SUPFAM" id="SSF56784">
    <property type="entry name" value="HAD-like"/>
    <property type="match status" value="1"/>
</dbReference>
<dbReference type="InterPro" id="IPR036412">
    <property type="entry name" value="HAD-like_sf"/>
</dbReference>
<evidence type="ECO:0000313" key="1">
    <source>
        <dbReference type="EMBL" id="PKI82659.1"/>
    </source>
</evidence>
<dbReference type="SFLD" id="SFLDS00003">
    <property type="entry name" value="Haloacid_Dehalogenase"/>
    <property type="match status" value="1"/>
</dbReference>
<dbReference type="Gene3D" id="3.40.50.1000">
    <property type="entry name" value="HAD superfamily/HAD-like"/>
    <property type="match status" value="1"/>
</dbReference>
<dbReference type="PANTHER" id="PTHR43481:SF4">
    <property type="entry name" value="GLYCEROL-1-PHOSPHATE PHOSPHOHYDROLASE 1-RELATED"/>
    <property type="match status" value="1"/>
</dbReference>
<keyword evidence="2" id="KW-1185">Reference proteome</keyword>
<dbReference type="OrthoDB" id="40579at2759"/>
<dbReference type="Gene3D" id="1.10.150.240">
    <property type="entry name" value="Putative phosphatase, domain 2"/>
    <property type="match status" value="1"/>
</dbReference>
<dbReference type="PANTHER" id="PTHR43481">
    <property type="entry name" value="FRUCTOSE-1-PHOSPHATE PHOSPHATASE"/>
    <property type="match status" value="1"/>
</dbReference>
<dbReference type="Proteomes" id="UP000232875">
    <property type="component" value="Unassembled WGS sequence"/>
</dbReference>
<accession>A0A2N1J7Z0</accession>
<reference evidence="1 2" key="1">
    <citation type="submission" date="2017-10" db="EMBL/GenBank/DDBJ databases">
        <title>A novel species of cold-tolerant Malassezia isolated from bats.</title>
        <authorList>
            <person name="Lorch J.M."/>
            <person name="Palmer J.M."/>
            <person name="Vanderwolf K.J."/>
            <person name="Schmidt K.Z."/>
            <person name="Verant M.L."/>
            <person name="Weller T.J."/>
            <person name="Blehert D.S."/>
        </authorList>
    </citation>
    <scope>NUCLEOTIDE SEQUENCE [LARGE SCALE GENOMIC DNA]</scope>
    <source>
        <strain evidence="1 2">NWHC:44797-103</strain>
    </source>
</reference>
<dbReference type="AlphaFoldDB" id="A0A2N1J7Z0"/>
<dbReference type="Pfam" id="PF00702">
    <property type="entry name" value="Hydrolase"/>
    <property type="match status" value="1"/>
</dbReference>
<dbReference type="NCBIfam" id="TIGR01509">
    <property type="entry name" value="HAD-SF-IA-v3"/>
    <property type="match status" value="1"/>
</dbReference>